<comment type="caution">
    <text evidence="1">The sequence shown here is derived from an EMBL/GenBank/DDBJ whole genome shotgun (WGS) entry which is preliminary data.</text>
</comment>
<organism evidence="1 2">
    <name type="scientific">Zizania palustris</name>
    <name type="common">Northern wild rice</name>
    <dbReference type="NCBI Taxonomy" id="103762"/>
    <lineage>
        <taxon>Eukaryota</taxon>
        <taxon>Viridiplantae</taxon>
        <taxon>Streptophyta</taxon>
        <taxon>Embryophyta</taxon>
        <taxon>Tracheophyta</taxon>
        <taxon>Spermatophyta</taxon>
        <taxon>Magnoliopsida</taxon>
        <taxon>Liliopsida</taxon>
        <taxon>Poales</taxon>
        <taxon>Poaceae</taxon>
        <taxon>BOP clade</taxon>
        <taxon>Oryzoideae</taxon>
        <taxon>Oryzeae</taxon>
        <taxon>Zizaniinae</taxon>
        <taxon>Zizania</taxon>
    </lineage>
</organism>
<evidence type="ECO:0000313" key="2">
    <source>
        <dbReference type="Proteomes" id="UP000729402"/>
    </source>
</evidence>
<dbReference type="EMBL" id="JAAALK010000287">
    <property type="protein sequence ID" value="KAG8060439.1"/>
    <property type="molecule type" value="Genomic_DNA"/>
</dbReference>
<evidence type="ECO:0000313" key="1">
    <source>
        <dbReference type="EMBL" id="KAG8060439.1"/>
    </source>
</evidence>
<proteinExistence type="predicted"/>
<protein>
    <submittedName>
        <fullName evidence="1">Uncharacterized protein</fullName>
    </submittedName>
</protein>
<accession>A0A8J5VWP3</accession>
<reference evidence="1" key="1">
    <citation type="journal article" date="2021" name="bioRxiv">
        <title>Whole Genome Assembly and Annotation of Northern Wild Rice, Zizania palustris L., Supports a Whole Genome Duplication in the Zizania Genus.</title>
        <authorList>
            <person name="Haas M."/>
            <person name="Kono T."/>
            <person name="Macchietto M."/>
            <person name="Millas R."/>
            <person name="McGilp L."/>
            <person name="Shao M."/>
            <person name="Duquette J."/>
            <person name="Hirsch C.N."/>
            <person name="Kimball J."/>
        </authorList>
    </citation>
    <scope>NUCLEOTIDE SEQUENCE</scope>
    <source>
        <tissue evidence="1">Fresh leaf tissue</tissue>
    </source>
</reference>
<reference evidence="1" key="2">
    <citation type="submission" date="2021-02" db="EMBL/GenBank/DDBJ databases">
        <authorList>
            <person name="Kimball J.A."/>
            <person name="Haas M.W."/>
            <person name="Macchietto M."/>
            <person name="Kono T."/>
            <person name="Duquette J."/>
            <person name="Shao M."/>
        </authorList>
    </citation>
    <scope>NUCLEOTIDE SEQUENCE</scope>
    <source>
        <tissue evidence="1">Fresh leaf tissue</tissue>
    </source>
</reference>
<dbReference type="AlphaFoldDB" id="A0A8J5VWP3"/>
<gene>
    <name evidence="1" type="ORF">GUJ93_ZPchr0002g24870</name>
</gene>
<name>A0A8J5VWP3_ZIZPA</name>
<sequence length="76" mass="8221">MKYPSVHLLHRPLGPGVRIRTGLSSFHLCLVSDSTRRPGARPADSFLLAADRAVNPAAVGAGGEPRKEPSIWQKYS</sequence>
<dbReference type="Proteomes" id="UP000729402">
    <property type="component" value="Unassembled WGS sequence"/>
</dbReference>
<keyword evidence="2" id="KW-1185">Reference proteome</keyword>